<keyword evidence="1" id="KW-0732">Signal</keyword>
<protein>
    <submittedName>
        <fullName evidence="2">Putative serine carboxypeptidase</fullName>
    </submittedName>
</protein>
<dbReference type="EMBL" id="GANP01014406">
    <property type="protein sequence ID" value="JAB70062.1"/>
    <property type="molecule type" value="mRNA"/>
</dbReference>
<organism evidence="2">
    <name type="scientific">Ixodes ricinus</name>
    <name type="common">Common tick</name>
    <name type="synonym">Acarus ricinus</name>
    <dbReference type="NCBI Taxonomy" id="34613"/>
    <lineage>
        <taxon>Eukaryota</taxon>
        <taxon>Metazoa</taxon>
        <taxon>Ecdysozoa</taxon>
        <taxon>Arthropoda</taxon>
        <taxon>Chelicerata</taxon>
        <taxon>Arachnida</taxon>
        <taxon>Acari</taxon>
        <taxon>Parasitiformes</taxon>
        <taxon>Ixodida</taxon>
        <taxon>Ixodoidea</taxon>
        <taxon>Ixodidae</taxon>
        <taxon>Ixodinae</taxon>
        <taxon>Ixodes</taxon>
    </lineage>
</organism>
<sequence>MLSLLLFSVVFAFLAPRCISEDPGNGNEAVHGNSAASGMFFSPYMDNADNISKAVNMSKVDIFEAVAGVDAYSGYISLSNQSHLFFLLTKAPEKIRDSAPFAALAVRWTPRNLPCGLQFPENGPVGINATGGLFEEKRNPSTARKCHLPRSASRSRTQHNQKLYRSSKLCPYIGGYVWNDRTIYETIPYFFSGVHRPLLLHRR</sequence>
<dbReference type="AlphaFoldDB" id="V5H6V6"/>
<evidence type="ECO:0000313" key="2">
    <source>
        <dbReference type="EMBL" id="JAB70062.1"/>
    </source>
</evidence>
<name>V5H6V6_IXORI</name>
<keyword evidence="2" id="KW-0378">Hydrolase</keyword>
<keyword evidence="2" id="KW-0121">Carboxypeptidase</keyword>
<evidence type="ECO:0000256" key="1">
    <source>
        <dbReference type="SAM" id="SignalP"/>
    </source>
</evidence>
<reference evidence="2" key="1">
    <citation type="journal article" date="2015" name="Sci. Rep.">
        <title>Tissue- and time-dependent transcription in Ixodes ricinus salivary glands and midguts when blood feeding on the vertebrate host.</title>
        <authorList>
            <person name="Kotsyfakis M."/>
            <person name="Schwarz A."/>
            <person name="Erhart J."/>
            <person name="Ribeiro J.M."/>
        </authorList>
    </citation>
    <scope>NUCLEOTIDE SEQUENCE</scope>
    <source>
        <tissue evidence="2">Salivary gland and midgut</tissue>
    </source>
</reference>
<feature type="signal peptide" evidence="1">
    <location>
        <begin position="1"/>
        <end position="20"/>
    </location>
</feature>
<keyword evidence="2" id="KW-0645">Protease</keyword>
<feature type="chain" id="PRO_5004735242" evidence="1">
    <location>
        <begin position="21"/>
        <end position="203"/>
    </location>
</feature>
<proteinExistence type="evidence at transcript level"/>
<dbReference type="GO" id="GO:0004180">
    <property type="term" value="F:carboxypeptidase activity"/>
    <property type="evidence" value="ECO:0007669"/>
    <property type="project" value="UniProtKB-KW"/>
</dbReference>
<accession>V5H6V6</accession>